<evidence type="ECO:0000313" key="2">
    <source>
        <dbReference type="Proteomes" id="UP001203338"/>
    </source>
</evidence>
<dbReference type="RefSeq" id="WP_249697884.1">
    <property type="nucleotide sequence ID" value="NZ_JAMFLX010000003.1"/>
</dbReference>
<dbReference type="Proteomes" id="UP001203338">
    <property type="component" value="Unassembled WGS sequence"/>
</dbReference>
<sequence>MTPENDSAEKLLQDLENLHKFLGKNDNQEYSTATNEIELPEDGLEFDLGEDIPVLADQVVLEEKTQPELTASIDEQPLTNDEISLIIDTLVAEYLPEIEQKLRKQLLRALTI</sequence>
<name>A0ABT0PCV9_9GAMM</name>
<comment type="caution">
    <text evidence="1">The sequence shown here is derived from an EMBL/GenBank/DDBJ whole genome shotgun (WGS) entry which is preliminary data.</text>
</comment>
<evidence type="ECO:0000313" key="1">
    <source>
        <dbReference type="EMBL" id="MCL6269056.1"/>
    </source>
</evidence>
<keyword evidence="2" id="KW-1185">Reference proteome</keyword>
<dbReference type="EMBL" id="JAMFLX010000003">
    <property type="protein sequence ID" value="MCL6269056.1"/>
    <property type="molecule type" value="Genomic_DNA"/>
</dbReference>
<reference evidence="1 2" key="1">
    <citation type="submission" date="2022-05" db="EMBL/GenBank/DDBJ databases">
        <authorList>
            <person name="Park J.-S."/>
        </authorList>
    </citation>
    <scope>NUCLEOTIDE SEQUENCE [LARGE SCALE GENOMIC DNA]</scope>
    <source>
        <strain evidence="1 2">2012CJ34-2</strain>
    </source>
</reference>
<proteinExistence type="predicted"/>
<accession>A0ABT0PCV9</accession>
<organism evidence="1 2">
    <name type="scientific">Parendozoicomonas callyspongiae</name>
    <dbReference type="NCBI Taxonomy" id="2942213"/>
    <lineage>
        <taxon>Bacteria</taxon>
        <taxon>Pseudomonadati</taxon>
        <taxon>Pseudomonadota</taxon>
        <taxon>Gammaproteobacteria</taxon>
        <taxon>Oceanospirillales</taxon>
        <taxon>Endozoicomonadaceae</taxon>
        <taxon>Parendozoicomonas</taxon>
    </lineage>
</organism>
<gene>
    <name evidence="1" type="ORF">M3P05_03755</name>
</gene>
<protein>
    <submittedName>
        <fullName evidence="1">Uncharacterized protein</fullName>
    </submittedName>
</protein>